<gene>
    <name evidence="3" type="ORF">GNZ18_38770</name>
</gene>
<dbReference type="AlphaFoldDB" id="A0A7K1LDU9"/>
<dbReference type="Gene3D" id="3.30.200.20">
    <property type="entry name" value="Phosphorylase Kinase, domain 1"/>
    <property type="match status" value="1"/>
</dbReference>
<dbReference type="InterPro" id="IPR011009">
    <property type="entry name" value="Kinase-like_dom_sf"/>
</dbReference>
<evidence type="ECO:0000259" key="2">
    <source>
        <dbReference type="PROSITE" id="PS50011"/>
    </source>
</evidence>
<organism evidence="3 4">
    <name type="scientific">Actinomadura litoris</name>
    <dbReference type="NCBI Taxonomy" id="2678616"/>
    <lineage>
        <taxon>Bacteria</taxon>
        <taxon>Bacillati</taxon>
        <taxon>Actinomycetota</taxon>
        <taxon>Actinomycetes</taxon>
        <taxon>Streptosporangiales</taxon>
        <taxon>Thermomonosporaceae</taxon>
        <taxon>Actinomadura</taxon>
    </lineage>
</organism>
<dbReference type="Gene3D" id="2.50.20.20">
    <property type="match status" value="1"/>
</dbReference>
<keyword evidence="3" id="KW-0808">Transferase</keyword>
<dbReference type="PANTHER" id="PTHR24361">
    <property type="entry name" value="MITOGEN-ACTIVATED KINASE KINASE KINASE"/>
    <property type="match status" value="1"/>
</dbReference>
<dbReference type="InterPro" id="IPR000719">
    <property type="entry name" value="Prot_kinase_dom"/>
</dbReference>
<evidence type="ECO:0000256" key="1">
    <source>
        <dbReference type="SAM" id="MobiDB-lite"/>
    </source>
</evidence>
<evidence type="ECO:0000313" key="4">
    <source>
        <dbReference type="Proteomes" id="UP000432015"/>
    </source>
</evidence>
<feature type="domain" description="Protein kinase" evidence="2">
    <location>
        <begin position="25"/>
        <end position="269"/>
    </location>
</feature>
<dbReference type="PROSITE" id="PS50011">
    <property type="entry name" value="PROTEIN_KINASE_DOM"/>
    <property type="match status" value="1"/>
</dbReference>
<name>A0A7K1LDU9_9ACTN</name>
<dbReference type="Pfam" id="PF00069">
    <property type="entry name" value="Pkinase"/>
    <property type="match status" value="1"/>
</dbReference>
<keyword evidence="4" id="KW-1185">Reference proteome</keyword>
<dbReference type="EMBL" id="WOFH01000021">
    <property type="protein sequence ID" value="MUN42493.1"/>
    <property type="molecule type" value="Genomic_DNA"/>
</dbReference>
<accession>A0A7K1LDU9</accession>
<dbReference type="Gene3D" id="1.10.510.10">
    <property type="entry name" value="Transferase(Phosphotransferase) domain 1"/>
    <property type="match status" value="1"/>
</dbReference>
<sequence>MTLTGGGRIGGMAFTVVDGWTVPGFTHERELSGGASGRVVLAVDDLTSTKVAIKYFGGRQADEAFRARFRALSRPLSQLEDPNVVDLYDFVETAEGAAIVMERVEGVALRRILAAQGPTGPLAALSMLGGTLLGLAAGHAREIVHGALRPSNVLVDGQGNARLADFATAPAGTETAAGPAYAAPELWDGAPASAATDLYAATAVFFECLTGRPPFAGRNMAKLHREGPIPAEEVPGPLRGLITQGLAKDPDERPKSAADFLGALEDAAVSAYGPSWEAQGRGRLTELAAQAAAQPEPKPRPARGSGRNPIVAAAGAAPKAGGGRGRWIAVAAAVVVVGVVAAGVLLLGKDGESAAPDPTPAQSSTPQPSLPAGGVDPAPLVASIDQSTARAGGARFTYRRTGAGGPAAGRGGFTLVQGGPASYSMSLSGAGGTRKAAQAVVVRDVVYLRAGKRWRQAPAGGRGYPALAEQIRLGSSVPAMTALLRSATALRRSGDVYQGEAPPARLAQDPGSGPLYAEMARATGATKISFAVRMDGGLPVKLWVRAQDAAKKRTQILSVSYSGWGHAAPVKAPR</sequence>
<feature type="region of interest" description="Disordered" evidence="1">
    <location>
        <begin position="353"/>
        <end position="379"/>
    </location>
</feature>
<dbReference type="SUPFAM" id="SSF56112">
    <property type="entry name" value="Protein kinase-like (PK-like)"/>
    <property type="match status" value="1"/>
</dbReference>
<dbReference type="Proteomes" id="UP000432015">
    <property type="component" value="Unassembled WGS sequence"/>
</dbReference>
<dbReference type="GO" id="GO:0005524">
    <property type="term" value="F:ATP binding"/>
    <property type="evidence" value="ECO:0007669"/>
    <property type="project" value="InterPro"/>
</dbReference>
<keyword evidence="3" id="KW-0418">Kinase</keyword>
<comment type="caution">
    <text evidence="3">The sequence shown here is derived from an EMBL/GenBank/DDBJ whole genome shotgun (WGS) entry which is preliminary data.</text>
</comment>
<protein>
    <submittedName>
        <fullName evidence="3">Protein kinase</fullName>
    </submittedName>
</protein>
<dbReference type="GO" id="GO:0005737">
    <property type="term" value="C:cytoplasm"/>
    <property type="evidence" value="ECO:0007669"/>
    <property type="project" value="TreeGrafter"/>
</dbReference>
<dbReference type="GO" id="GO:0004674">
    <property type="term" value="F:protein serine/threonine kinase activity"/>
    <property type="evidence" value="ECO:0007669"/>
    <property type="project" value="TreeGrafter"/>
</dbReference>
<feature type="compositionally biased region" description="Low complexity" evidence="1">
    <location>
        <begin position="353"/>
        <end position="372"/>
    </location>
</feature>
<feature type="region of interest" description="Disordered" evidence="1">
    <location>
        <begin position="289"/>
        <end position="309"/>
    </location>
</feature>
<dbReference type="InterPro" id="IPR053235">
    <property type="entry name" value="Ser_Thr_kinase"/>
</dbReference>
<proteinExistence type="predicted"/>
<evidence type="ECO:0000313" key="3">
    <source>
        <dbReference type="EMBL" id="MUN42493.1"/>
    </source>
</evidence>
<dbReference type="CDD" id="cd14014">
    <property type="entry name" value="STKc_PknB_like"/>
    <property type="match status" value="1"/>
</dbReference>
<reference evidence="3 4" key="1">
    <citation type="submission" date="2019-11" db="EMBL/GenBank/DDBJ databases">
        <authorList>
            <person name="Cao P."/>
        </authorList>
    </citation>
    <scope>NUCLEOTIDE SEQUENCE [LARGE SCALE GENOMIC DNA]</scope>
    <source>
        <strain evidence="3 4">NEAU-AAG5</strain>
    </source>
</reference>